<dbReference type="InterPro" id="IPR036170">
    <property type="entry name" value="YezG-like_sf"/>
</dbReference>
<organism evidence="2 3">
    <name type="scientific">Amycolatopsis albidoflavus</name>
    <dbReference type="NCBI Taxonomy" id="102226"/>
    <lineage>
        <taxon>Bacteria</taxon>
        <taxon>Bacillati</taxon>
        <taxon>Actinomycetota</taxon>
        <taxon>Actinomycetes</taxon>
        <taxon>Pseudonocardiales</taxon>
        <taxon>Pseudonocardiaceae</taxon>
        <taxon>Amycolatopsis</taxon>
    </lineage>
</organism>
<dbReference type="Proteomes" id="UP001597542">
    <property type="component" value="Unassembled WGS sequence"/>
</dbReference>
<reference evidence="3" key="1">
    <citation type="journal article" date="2019" name="Int. J. Syst. Evol. Microbiol.">
        <title>The Global Catalogue of Microorganisms (GCM) 10K type strain sequencing project: providing services to taxonomists for standard genome sequencing and annotation.</title>
        <authorList>
            <consortium name="The Broad Institute Genomics Platform"/>
            <consortium name="The Broad Institute Genome Sequencing Center for Infectious Disease"/>
            <person name="Wu L."/>
            <person name="Ma J."/>
        </authorList>
    </citation>
    <scope>NUCLEOTIDE SEQUENCE [LARGE SCALE GENOMIC DNA]</scope>
    <source>
        <strain evidence="3">CGMCC 4.7638</strain>
    </source>
</reference>
<feature type="compositionally biased region" description="Pro residues" evidence="1">
    <location>
        <begin position="174"/>
        <end position="221"/>
    </location>
</feature>
<sequence>MTRPPVPLSPAQQQDLVQQIGQAAAAALPAGWQQLQVVCRAAGRHVEVDVNVLAPDNRTYPVQPHPELPRLFGALRTGMYQPGRGTWLSATLVFSPQRPPFTDYQPDAEPRWRQIPPPIGFQDELRFFPREDRFVPPWLRQRAGSAVPPPAVPGAGAPTPPPAGSGVGVAAGQPVPPHVPGSGPAVPPPLPDSGQVPPPLPDSGQVPPPLPDSGQVPPPLPGVENPLPSTGPATPPPLPRTEQAADAAQSAPATPVDEPNTPPPLPGTEPAADLAQPVPALPVDEPSAPPSLPGAEHAAETPARALPMDDNAPRSEAGQPADPAQPIPALPIDEPITSPPLPDAEQAVSPSLAETAVAVPASVGDEAQSEPSEVAAAGIAAETSGSEAAADEVPAEAPSAASAPESVVAQGEQGESATAAGQAGELRTPRVYDGFDEAGNPVVEREALSPEERERVLSYLDSAPVILASRSNDTDAFDPSRTDAVPLNFRTDGSWVWPGAVGYYLREHGISPDPELVEHIRAANYTVPEVDEATQQRMLAAMTSPPAEESRPEQHSALQDPDELLSEISAALVAAAPQGWQRIVFDFMALGRHANLACGARMADGSTQQVPVARELSRPLAQLRRSKYVQGRGTWYTLSLAIDPPSSYQASFNEDDEPAFHTPPRPEDYALDQELYPRDEDYLPLWFSLRLPESPQ</sequence>
<feature type="compositionally biased region" description="Low complexity" evidence="1">
    <location>
        <begin position="244"/>
        <end position="253"/>
    </location>
</feature>
<feature type="compositionally biased region" description="Low complexity" evidence="1">
    <location>
        <begin position="395"/>
        <end position="409"/>
    </location>
</feature>
<evidence type="ECO:0000256" key="1">
    <source>
        <dbReference type="SAM" id="MobiDB-lite"/>
    </source>
</evidence>
<feature type="region of interest" description="Disordered" evidence="1">
    <location>
        <begin position="142"/>
        <end position="437"/>
    </location>
</feature>
<evidence type="ECO:0000313" key="3">
    <source>
        <dbReference type="Proteomes" id="UP001597542"/>
    </source>
</evidence>
<comment type="caution">
    <text evidence="2">The sequence shown here is derived from an EMBL/GenBank/DDBJ whole genome shotgun (WGS) entry which is preliminary data.</text>
</comment>
<proteinExistence type="predicted"/>
<dbReference type="SUPFAM" id="SSF160424">
    <property type="entry name" value="BH3703-like"/>
    <property type="match status" value="2"/>
</dbReference>
<keyword evidence="3" id="KW-1185">Reference proteome</keyword>
<feature type="region of interest" description="Disordered" evidence="1">
    <location>
        <begin position="647"/>
        <end position="669"/>
    </location>
</feature>
<dbReference type="RefSeq" id="WP_377928568.1">
    <property type="nucleotide sequence ID" value="NZ_BAAAHV010000014.1"/>
</dbReference>
<feature type="compositionally biased region" description="Pro residues" evidence="1">
    <location>
        <begin position="147"/>
        <end position="163"/>
    </location>
</feature>
<evidence type="ECO:0000313" key="2">
    <source>
        <dbReference type="EMBL" id="MFD2488043.1"/>
    </source>
</evidence>
<accession>A0ABW5IFM6</accession>
<name>A0ABW5IFM6_9PSEU</name>
<dbReference type="EMBL" id="JBHUKQ010000040">
    <property type="protein sequence ID" value="MFD2488043.1"/>
    <property type="molecule type" value="Genomic_DNA"/>
</dbReference>
<protein>
    <submittedName>
        <fullName evidence="2">Uncharacterized protein</fullName>
    </submittedName>
</protein>
<gene>
    <name evidence="2" type="ORF">ACFSUT_47740</name>
</gene>
<feature type="compositionally biased region" description="Low complexity" evidence="1">
    <location>
        <begin position="222"/>
        <end position="232"/>
    </location>
</feature>